<comment type="caution">
    <text evidence="15">The sequence shown here is derived from an EMBL/GenBank/DDBJ whole genome shotgun (WGS) entry which is preliminary data.</text>
</comment>
<dbReference type="PROSITE" id="PS50216">
    <property type="entry name" value="DHHC"/>
    <property type="match status" value="1"/>
</dbReference>
<protein>
    <recommendedName>
        <fullName evidence="11">Palmitoyltransferase PFA4</fullName>
        <ecNumber evidence="11">2.3.1.225</ecNumber>
    </recommendedName>
    <alternativeName>
        <fullName evidence="11">Protein S-acyltransferase</fullName>
        <shortName evidence="11">PAT</shortName>
    </alternativeName>
    <alternativeName>
        <fullName evidence="11">Protein fatty acyltransferase 4</fullName>
    </alternativeName>
</protein>
<reference evidence="15" key="2">
    <citation type="journal article" date="2023" name="IMA Fungus">
        <title>Comparative genomic study of the Penicillium genus elucidates a diverse pangenome and 15 lateral gene transfer events.</title>
        <authorList>
            <person name="Petersen C."/>
            <person name="Sorensen T."/>
            <person name="Nielsen M.R."/>
            <person name="Sondergaard T.E."/>
            <person name="Sorensen J.L."/>
            <person name="Fitzpatrick D.A."/>
            <person name="Frisvad J.C."/>
            <person name="Nielsen K.L."/>
        </authorList>
    </citation>
    <scope>NUCLEOTIDE SEQUENCE</scope>
    <source>
        <strain evidence="15">IBT 23319</strain>
    </source>
</reference>
<keyword evidence="9 11" id="KW-0012">Acyltransferase</keyword>
<evidence type="ECO:0000256" key="5">
    <source>
        <dbReference type="ARBA" id="ARBA00022989"/>
    </source>
</evidence>
<evidence type="ECO:0000259" key="14">
    <source>
        <dbReference type="Pfam" id="PF01529"/>
    </source>
</evidence>
<keyword evidence="3 11" id="KW-0812">Transmembrane</keyword>
<dbReference type="Pfam" id="PF01529">
    <property type="entry name" value="DHHC"/>
    <property type="match status" value="1"/>
</dbReference>
<evidence type="ECO:0000256" key="6">
    <source>
        <dbReference type="ARBA" id="ARBA00023136"/>
    </source>
</evidence>
<feature type="transmembrane region" description="Helical" evidence="11 12">
    <location>
        <begin position="44"/>
        <end position="63"/>
    </location>
</feature>
<evidence type="ECO:0000256" key="13">
    <source>
        <dbReference type="SAM" id="MobiDB-lite"/>
    </source>
</evidence>
<dbReference type="PANTHER" id="PTHR12246">
    <property type="entry name" value="PALMITOYLTRANSFERASE ZDHHC16"/>
    <property type="match status" value="1"/>
</dbReference>
<evidence type="ECO:0000256" key="7">
    <source>
        <dbReference type="ARBA" id="ARBA00023139"/>
    </source>
</evidence>
<keyword evidence="7 11" id="KW-0564">Palmitate</keyword>
<evidence type="ECO:0000256" key="10">
    <source>
        <dbReference type="ARBA" id="ARBA00048048"/>
    </source>
</evidence>
<feature type="transmembrane region" description="Helical" evidence="11 12">
    <location>
        <begin position="139"/>
        <end position="158"/>
    </location>
</feature>
<feature type="transmembrane region" description="Helical" evidence="11 12">
    <location>
        <begin position="178"/>
        <end position="200"/>
    </location>
</feature>
<comment type="subcellular location">
    <subcellularLocation>
        <location evidence="11">Endoplasmic reticulum membrane</location>
        <topology evidence="11">Multi-pass membrane protein</topology>
    </subcellularLocation>
    <subcellularLocation>
        <location evidence="1">Membrane</location>
        <topology evidence="1">Multi-pass membrane protein</topology>
    </subcellularLocation>
</comment>
<dbReference type="Proteomes" id="UP001147733">
    <property type="component" value="Unassembled WGS sequence"/>
</dbReference>
<dbReference type="GO" id="GO:0019706">
    <property type="term" value="F:protein-cysteine S-palmitoyltransferase activity"/>
    <property type="evidence" value="ECO:0007669"/>
    <property type="project" value="UniProtKB-UniRule"/>
</dbReference>
<keyword evidence="2 11" id="KW-0808">Transferase</keyword>
<dbReference type="InterPro" id="IPR001594">
    <property type="entry name" value="Palmitoyltrfase_DHHC"/>
</dbReference>
<proteinExistence type="inferred from homology"/>
<dbReference type="InterPro" id="IPR039859">
    <property type="entry name" value="PFA4/ZDH16/20/ERF2-like"/>
</dbReference>
<organism evidence="15 16">
    <name type="scientific">Penicillium citrinum</name>
    <dbReference type="NCBI Taxonomy" id="5077"/>
    <lineage>
        <taxon>Eukaryota</taxon>
        <taxon>Fungi</taxon>
        <taxon>Dikarya</taxon>
        <taxon>Ascomycota</taxon>
        <taxon>Pezizomycotina</taxon>
        <taxon>Eurotiomycetes</taxon>
        <taxon>Eurotiomycetidae</taxon>
        <taxon>Eurotiales</taxon>
        <taxon>Aspergillaceae</taxon>
        <taxon>Penicillium</taxon>
    </lineage>
</organism>
<feature type="domain" description="Palmitoyltransferase DHHC" evidence="14">
    <location>
        <begin position="88"/>
        <end position="217"/>
    </location>
</feature>
<feature type="region of interest" description="Disordered" evidence="13">
    <location>
        <begin position="339"/>
        <end position="410"/>
    </location>
</feature>
<dbReference type="HAMAP" id="MF_03199">
    <property type="entry name" value="DHHC_PAT_PFA4"/>
    <property type="match status" value="1"/>
</dbReference>
<dbReference type="GO" id="GO:0005789">
    <property type="term" value="C:endoplasmic reticulum membrane"/>
    <property type="evidence" value="ECO:0007669"/>
    <property type="project" value="UniProtKB-SubCell"/>
</dbReference>
<keyword evidence="6 11" id="KW-0472">Membrane</keyword>
<evidence type="ECO:0000256" key="12">
    <source>
        <dbReference type="RuleBase" id="RU079119"/>
    </source>
</evidence>
<evidence type="ECO:0000256" key="2">
    <source>
        <dbReference type="ARBA" id="ARBA00022679"/>
    </source>
</evidence>
<keyword evidence="4 11" id="KW-0256">Endoplasmic reticulum</keyword>
<comment type="domain">
    <text evidence="11 12">The DHHC domain is required for palmitoyltransferase activity.</text>
</comment>
<evidence type="ECO:0000256" key="1">
    <source>
        <dbReference type="ARBA" id="ARBA00004141"/>
    </source>
</evidence>
<dbReference type="OrthoDB" id="331948at2759"/>
<keyword evidence="5 11" id="KW-1133">Transmembrane helix</keyword>
<evidence type="ECO:0000313" key="15">
    <source>
        <dbReference type="EMBL" id="KAJ5222936.1"/>
    </source>
</evidence>
<dbReference type="AlphaFoldDB" id="A0A9W9THI2"/>
<evidence type="ECO:0000313" key="16">
    <source>
        <dbReference type="Proteomes" id="UP001147733"/>
    </source>
</evidence>
<dbReference type="InterPro" id="IPR033682">
    <property type="entry name" value="PFA4"/>
</dbReference>
<evidence type="ECO:0000256" key="4">
    <source>
        <dbReference type="ARBA" id="ARBA00022824"/>
    </source>
</evidence>
<dbReference type="EMBL" id="JAPQKT010000008">
    <property type="protein sequence ID" value="KAJ5222936.1"/>
    <property type="molecule type" value="Genomic_DNA"/>
</dbReference>
<keyword evidence="16" id="KW-1185">Reference proteome</keyword>
<dbReference type="EC" id="2.3.1.225" evidence="11"/>
<evidence type="ECO:0000256" key="8">
    <source>
        <dbReference type="ARBA" id="ARBA00023288"/>
    </source>
</evidence>
<accession>A0A9W9THI2</accession>
<keyword evidence="8 11" id="KW-0449">Lipoprotein</keyword>
<evidence type="ECO:0000256" key="11">
    <source>
        <dbReference type="HAMAP-Rule" id="MF_03199"/>
    </source>
</evidence>
<feature type="compositionally biased region" description="Basic and acidic residues" evidence="13">
    <location>
        <begin position="339"/>
        <end position="349"/>
    </location>
</feature>
<sequence length="431" mass="50540">MLAEDFEISRLAIPAVSLLISFLAYTSQYFFYNFKAAPLTLDEGWAINVLALCIWVCYFRSCFVDPGRLDPKGKSVVHSQQEKDQSTGRQRWCRRCEAYKPPRAHHCKTCKRCIPRMDHHCPWTANCVSYFTFPHFFRFLFYTVVGMGYLETLLWQRASIIWHERDMPSYLGPSVPQLVHLLLLLVANTVTWLGIFILLIRTVWSMLFNTTTIESWEIERHETLVRRARVLGGFLEGPGGVKIRIRKQEYPYDIGLFSNIVHSMGDSINIFSWFWPFASTPDRRNGWSFETNEFEDPSVTWPPPDPDRIPIPKDSFPVHDPDIPISYASARDQVEAFDRRQAADMDRPRPYSTVQRRKRFHERFQEEPNYESDEERPPGPVYSNDPDEGEESWRNAEGERLRDFGVDEDVEFYDEDDVPLGLLMEQRRGRQ</sequence>
<evidence type="ECO:0000256" key="9">
    <source>
        <dbReference type="ARBA" id="ARBA00023315"/>
    </source>
</evidence>
<feature type="active site" description="S-palmitoyl cysteine intermediate" evidence="11">
    <location>
        <position position="121"/>
    </location>
</feature>
<comment type="similarity">
    <text evidence="11">Belongs to the DHHC palmitoyltransferase family. PFA4 subfamily.</text>
</comment>
<comment type="catalytic activity">
    <reaction evidence="10 11 12">
        <text>L-cysteinyl-[protein] + hexadecanoyl-CoA = S-hexadecanoyl-L-cysteinyl-[protein] + CoA</text>
        <dbReference type="Rhea" id="RHEA:36683"/>
        <dbReference type="Rhea" id="RHEA-COMP:10131"/>
        <dbReference type="Rhea" id="RHEA-COMP:11032"/>
        <dbReference type="ChEBI" id="CHEBI:29950"/>
        <dbReference type="ChEBI" id="CHEBI:57287"/>
        <dbReference type="ChEBI" id="CHEBI:57379"/>
        <dbReference type="ChEBI" id="CHEBI:74151"/>
        <dbReference type="EC" id="2.3.1.225"/>
    </reaction>
</comment>
<gene>
    <name evidence="11" type="primary">PFA4</name>
    <name evidence="15" type="ORF">N7469_009176</name>
</gene>
<comment type="function">
    <text evidence="11">Mediates the reversible addition of palmitate to target proteins, thereby regulating their membrane association and biological function.</text>
</comment>
<reference evidence="15" key="1">
    <citation type="submission" date="2022-11" db="EMBL/GenBank/DDBJ databases">
        <authorList>
            <person name="Petersen C."/>
        </authorList>
    </citation>
    <scope>NUCLEOTIDE SEQUENCE</scope>
    <source>
        <strain evidence="15">IBT 23319</strain>
    </source>
</reference>
<feature type="transmembrane region" description="Helical" evidence="11 12">
    <location>
        <begin position="12"/>
        <end position="32"/>
    </location>
</feature>
<feature type="compositionally biased region" description="Basic and acidic residues" evidence="13">
    <location>
        <begin position="391"/>
        <end position="405"/>
    </location>
</feature>
<name>A0A9W9THI2_PENCI</name>
<evidence type="ECO:0000256" key="3">
    <source>
        <dbReference type="ARBA" id="ARBA00022692"/>
    </source>
</evidence>